<comment type="caution">
    <text evidence="2">The sequence shown here is derived from an EMBL/GenBank/DDBJ whole genome shotgun (WGS) entry which is preliminary data.</text>
</comment>
<proteinExistence type="predicted"/>
<name>A0A8J5UZB9_ZIZPA</name>
<reference evidence="2" key="2">
    <citation type="submission" date="2021-02" db="EMBL/GenBank/DDBJ databases">
        <authorList>
            <person name="Kimball J.A."/>
            <person name="Haas M.W."/>
            <person name="Macchietto M."/>
            <person name="Kono T."/>
            <person name="Duquette J."/>
            <person name="Shao M."/>
        </authorList>
    </citation>
    <scope>NUCLEOTIDE SEQUENCE</scope>
    <source>
        <tissue evidence="2">Fresh leaf tissue</tissue>
    </source>
</reference>
<feature type="region of interest" description="Disordered" evidence="1">
    <location>
        <begin position="31"/>
        <end position="79"/>
    </location>
</feature>
<gene>
    <name evidence="2" type="ORF">GUJ93_ZPchr0009g812</name>
</gene>
<keyword evidence="3" id="KW-1185">Reference proteome</keyword>
<dbReference type="EMBL" id="JAAALK010000289">
    <property type="protein sequence ID" value="KAG8051167.1"/>
    <property type="molecule type" value="Genomic_DNA"/>
</dbReference>
<dbReference type="Proteomes" id="UP000729402">
    <property type="component" value="Unassembled WGS sequence"/>
</dbReference>
<evidence type="ECO:0000313" key="3">
    <source>
        <dbReference type="Proteomes" id="UP000729402"/>
    </source>
</evidence>
<protein>
    <submittedName>
        <fullName evidence="2">Uncharacterized protein</fullName>
    </submittedName>
</protein>
<sequence>MDGLLQRCQHEQVGLSSSLLRQFRSVRRNYANNDATDPAAKPAKGGGGAVEAEAAKRARVCPSLDPPAVRARDSSSETG</sequence>
<evidence type="ECO:0000313" key="2">
    <source>
        <dbReference type="EMBL" id="KAG8051167.1"/>
    </source>
</evidence>
<evidence type="ECO:0000256" key="1">
    <source>
        <dbReference type="SAM" id="MobiDB-lite"/>
    </source>
</evidence>
<organism evidence="2 3">
    <name type="scientific">Zizania palustris</name>
    <name type="common">Northern wild rice</name>
    <dbReference type="NCBI Taxonomy" id="103762"/>
    <lineage>
        <taxon>Eukaryota</taxon>
        <taxon>Viridiplantae</taxon>
        <taxon>Streptophyta</taxon>
        <taxon>Embryophyta</taxon>
        <taxon>Tracheophyta</taxon>
        <taxon>Spermatophyta</taxon>
        <taxon>Magnoliopsida</taxon>
        <taxon>Liliopsida</taxon>
        <taxon>Poales</taxon>
        <taxon>Poaceae</taxon>
        <taxon>BOP clade</taxon>
        <taxon>Oryzoideae</taxon>
        <taxon>Oryzeae</taxon>
        <taxon>Zizaniinae</taxon>
        <taxon>Zizania</taxon>
    </lineage>
</organism>
<feature type="compositionally biased region" description="Basic and acidic residues" evidence="1">
    <location>
        <begin position="70"/>
        <end position="79"/>
    </location>
</feature>
<reference evidence="2" key="1">
    <citation type="journal article" date="2021" name="bioRxiv">
        <title>Whole Genome Assembly and Annotation of Northern Wild Rice, Zizania palustris L., Supports a Whole Genome Duplication in the Zizania Genus.</title>
        <authorList>
            <person name="Haas M."/>
            <person name="Kono T."/>
            <person name="Macchietto M."/>
            <person name="Millas R."/>
            <person name="McGilp L."/>
            <person name="Shao M."/>
            <person name="Duquette J."/>
            <person name="Hirsch C.N."/>
            <person name="Kimball J."/>
        </authorList>
    </citation>
    <scope>NUCLEOTIDE SEQUENCE</scope>
    <source>
        <tissue evidence="2">Fresh leaf tissue</tissue>
    </source>
</reference>
<accession>A0A8J5UZB9</accession>
<dbReference type="AlphaFoldDB" id="A0A8J5UZB9"/>